<feature type="signal peptide" evidence="2">
    <location>
        <begin position="1"/>
        <end position="27"/>
    </location>
</feature>
<reference evidence="3" key="1">
    <citation type="journal article" date="2021" name="Nat. Commun.">
        <title>Genetic determinants of endophytism in the Arabidopsis root mycobiome.</title>
        <authorList>
            <person name="Mesny F."/>
            <person name="Miyauchi S."/>
            <person name="Thiergart T."/>
            <person name="Pickel B."/>
            <person name="Atanasova L."/>
            <person name="Karlsson M."/>
            <person name="Huettel B."/>
            <person name="Barry K.W."/>
            <person name="Haridas S."/>
            <person name="Chen C."/>
            <person name="Bauer D."/>
            <person name="Andreopoulos W."/>
            <person name="Pangilinan J."/>
            <person name="LaButti K."/>
            <person name="Riley R."/>
            <person name="Lipzen A."/>
            <person name="Clum A."/>
            <person name="Drula E."/>
            <person name="Henrissat B."/>
            <person name="Kohler A."/>
            <person name="Grigoriev I.V."/>
            <person name="Martin F.M."/>
            <person name="Hacquard S."/>
        </authorList>
    </citation>
    <scope>NUCLEOTIDE SEQUENCE</scope>
    <source>
        <strain evidence="3">MPI-CAGE-CH-0230</strain>
    </source>
</reference>
<evidence type="ECO:0000313" key="4">
    <source>
        <dbReference type="Proteomes" id="UP000756346"/>
    </source>
</evidence>
<feature type="region of interest" description="Disordered" evidence="1">
    <location>
        <begin position="132"/>
        <end position="151"/>
    </location>
</feature>
<feature type="chain" id="PRO_5040302982" description="Secreted protein" evidence="2">
    <location>
        <begin position="28"/>
        <end position="151"/>
    </location>
</feature>
<name>A0A9P9BMV5_9PEZI</name>
<evidence type="ECO:0000256" key="1">
    <source>
        <dbReference type="SAM" id="MobiDB-lite"/>
    </source>
</evidence>
<gene>
    <name evidence="3" type="ORF">B0I36DRAFT_331109</name>
</gene>
<keyword evidence="4" id="KW-1185">Reference proteome</keyword>
<feature type="compositionally biased region" description="Basic residues" evidence="1">
    <location>
        <begin position="142"/>
        <end position="151"/>
    </location>
</feature>
<dbReference type="RefSeq" id="XP_046009882.1">
    <property type="nucleotide sequence ID" value="XM_046154935.1"/>
</dbReference>
<dbReference type="EMBL" id="JAGTJQ010000008">
    <property type="protein sequence ID" value="KAH7026665.1"/>
    <property type="molecule type" value="Genomic_DNA"/>
</dbReference>
<organism evidence="3 4">
    <name type="scientific">Microdochium trichocladiopsis</name>
    <dbReference type="NCBI Taxonomy" id="1682393"/>
    <lineage>
        <taxon>Eukaryota</taxon>
        <taxon>Fungi</taxon>
        <taxon>Dikarya</taxon>
        <taxon>Ascomycota</taxon>
        <taxon>Pezizomycotina</taxon>
        <taxon>Sordariomycetes</taxon>
        <taxon>Xylariomycetidae</taxon>
        <taxon>Xylariales</taxon>
        <taxon>Microdochiaceae</taxon>
        <taxon>Microdochium</taxon>
    </lineage>
</organism>
<accession>A0A9P9BMV5</accession>
<protein>
    <recommendedName>
        <fullName evidence="5">Secreted protein</fullName>
    </recommendedName>
</protein>
<keyword evidence="2" id="KW-0732">Signal</keyword>
<sequence>MGFSSCVNLSSLVSLLISLSLCARTEKQTICCRQCPNLPACKPTHTHTQPPNFSCRCPCLSPPPSPLAINAHTQPFRTPMQSSNPSRTPLKIALALACAAPFHSPLVTTPHAWIIESLPRLPARLHYSRGQVALGHAEQKQNHMRNRTSGG</sequence>
<evidence type="ECO:0000256" key="2">
    <source>
        <dbReference type="SAM" id="SignalP"/>
    </source>
</evidence>
<proteinExistence type="predicted"/>
<dbReference type="AlphaFoldDB" id="A0A9P9BMV5"/>
<evidence type="ECO:0008006" key="5">
    <source>
        <dbReference type="Google" id="ProtNLM"/>
    </source>
</evidence>
<dbReference type="GeneID" id="70184481"/>
<evidence type="ECO:0000313" key="3">
    <source>
        <dbReference type="EMBL" id="KAH7026665.1"/>
    </source>
</evidence>
<dbReference type="Proteomes" id="UP000756346">
    <property type="component" value="Unassembled WGS sequence"/>
</dbReference>
<comment type="caution">
    <text evidence="3">The sequence shown here is derived from an EMBL/GenBank/DDBJ whole genome shotgun (WGS) entry which is preliminary data.</text>
</comment>